<comment type="caution">
    <text evidence="2">The sequence shown here is derived from an EMBL/GenBank/DDBJ whole genome shotgun (WGS) entry which is preliminary data.</text>
</comment>
<reference evidence="2 3" key="1">
    <citation type="submission" date="2023-01" db="EMBL/GenBank/DDBJ databases">
        <title>Analysis of 21 Apiospora genomes using comparative genomics revels a genus with tremendous synthesis potential of carbohydrate active enzymes and secondary metabolites.</title>
        <authorList>
            <person name="Sorensen T."/>
        </authorList>
    </citation>
    <scope>NUCLEOTIDE SEQUENCE [LARGE SCALE GENOMIC DNA]</scope>
    <source>
        <strain evidence="2 3">CBS 114990</strain>
    </source>
</reference>
<evidence type="ECO:0000256" key="1">
    <source>
        <dbReference type="SAM" id="MobiDB-lite"/>
    </source>
</evidence>
<evidence type="ECO:0000313" key="2">
    <source>
        <dbReference type="EMBL" id="KAK8066702.1"/>
    </source>
</evidence>
<protein>
    <submittedName>
        <fullName evidence="2">Uncharacterized protein</fullName>
    </submittedName>
</protein>
<gene>
    <name evidence="2" type="ORF">PG997_013449</name>
</gene>
<evidence type="ECO:0000313" key="3">
    <source>
        <dbReference type="Proteomes" id="UP001433268"/>
    </source>
</evidence>
<dbReference type="EMBL" id="JAQQWN010000009">
    <property type="protein sequence ID" value="KAK8066702.1"/>
    <property type="molecule type" value="Genomic_DNA"/>
</dbReference>
<dbReference type="GeneID" id="92050823"/>
<proteinExistence type="predicted"/>
<sequence length="277" mass="32521">MYYNNTRPRLMVLRDLLQDSSDEAYKLASSIARNWLPDNYAIARDLRDSSLPMHTTTNKFYPFKIQARRLIYHLRLEYRKILVELKDRQGSRKVQGDLDLRRRWMETSAHHSNILVSLVAEADGIINQLEFHGQTIWETAQRLGNSEKKHKEDIKKLQNQWSYRFNPWAATIHPYNYEDDANLIGTYLGRIHTAREGFKVRRELLRAAYESLASLESIDYQEEEEEASQQSSSGYPRFGHDDQRLADSMVRHLGAAFDCEEWASDNAEDPETCDDMW</sequence>
<name>A0ABR1V684_9PEZI</name>
<dbReference type="RefSeq" id="XP_066663455.1">
    <property type="nucleotide sequence ID" value="XM_066817763.1"/>
</dbReference>
<feature type="region of interest" description="Disordered" evidence="1">
    <location>
        <begin position="220"/>
        <end position="241"/>
    </location>
</feature>
<accession>A0ABR1V684</accession>
<organism evidence="2 3">
    <name type="scientific">Apiospora hydei</name>
    <dbReference type="NCBI Taxonomy" id="1337664"/>
    <lineage>
        <taxon>Eukaryota</taxon>
        <taxon>Fungi</taxon>
        <taxon>Dikarya</taxon>
        <taxon>Ascomycota</taxon>
        <taxon>Pezizomycotina</taxon>
        <taxon>Sordariomycetes</taxon>
        <taxon>Xylariomycetidae</taxon>
        <taxon>Amphisphaeriales</taxon>
        <taxon>Apiosporaceae</taxon>
        <taxon>Apiospora</taxon>
    </lineage>
</organism>
<dbReference type="Proteomes" id="UP001433268">
    <property type="component" value="Unassembled WGS sequence"/>
</dbReference>
<keyword evidence="3" id="KW-1185">Reference proteome</keyword>